<dbReference type="OrthoDB" id="5348860at2"/>
<dbReference type="EMBL" id="CP041742">
    <property type="protein sequence ID" value="QDQ72429.1"/>
    <property type="molecule type" value="Genomic_DNA"/>
</dbReference>
<dbReference type="RefSeq" id="WP_143877945.1">
    <property type="nucleotide sequence ID" value="NZ_BAABLZ010000002.1"/>
</dbReference>
<sequence length="141" mass="15176">MKTHRFAIAIAIALLALAACATSESPASTDAPMAKRPAGQENVPLLAWRAFGTEPFWNVRVDGDTLVFTTPDEQSGRTLNGTYALQRDGSVYYTGTDGAIAFNLHIAKGECSDGMSDNVYELIAEFRYGVMDYKGCAEAAK</sequence>
<keyword evidence="1" id="KW-0732">Signal</keyword>
<evidence type="ECO:0000313" key="3">
    <source>
        <dbReference type="Proteomes" id="UP000315891"/>
    </source>
</evidence>
<dbReference type="PROSITE" id="PS51257">
    <property type="entry name" value="PROKAR_LIPOPROTEIN"/>
    <property type="match status" value="1"/>
</dbReference>
<feature type="chain" id="PRO_5022032452" evidence="1">
    <location>
        <begin position="22"/>
        <end position="141"/>
    </location>
</feature>
<name>A0A516V1N3_9GAMM</name>
<evidence type="ECO:0000256" key="1">
    <source>
        <dbReference type="SAM" id="SignalP"/>
    </source>
</evidence>
<reference evidence="2 3" key="1">
    <citation type="submission" date="2019-07" db="EMBL/GenBank/DDBJ databases">
        <title>Lysobacter weifangensis sp. nov., isolated from bensulfuron-methyl contaminated farmland soil.</title>
        <authorList>
            <person name="Zhao H."/>
        </authorList>
    </citation>
    <scope>NUCLEOTIDE SEQUENCE [LARGE SCALE GENOMIC DNA]</scope>
    <source>
        <strain evidence="2 3">CC-Bw-6</strain>
    </source>
</reference>
<accession>A0A516V1N3</accession>
<gene>
    <name evidence="2" type="ORF">FNZ56_00270</name>
</gene>
<proteinExistence type="predicted"/>
<organism evidence="2 3">
    <name type="scientific">Pseudoluteimonas lycopersici</name>
    <dbReference type="NCBI Taxonomy" id="1324796"/>
    <lineage>
        <taxon>Bacteria</taxon>
        <taxon>Pseudomonadati</taxon>
        <taxon>Pseudomonadota</taxon>
        <taxon>Gammaproteobacteria</taxon>
        <taxon>Lysobacterales</taxon>
        <taxon>Lysobacteraceae</taxon>
        <taxon>Pseudoluteimonas</taxon>
    </lineage>
</organism>
<feature type="signal peptide" evidence="1">
    <location>
        <begin position="1"/>
        <end position="21"/>
    </location>
</feature>
<protein>
    <submittedName>
        <fullName evidence="2">Uncharacterized protein</fullName>
    </submittedName>
</protein>
<keyword evidence="3" id="KW-1185">Reference proteome</keyword>
<dbReference type="AlphaFoldDB" id="A0A516V1N3"/>
<evidence type="ECO:0000313" key="2">
    <source>
        <dbReference type="EMBL" id="QDQ72429.1"/>
    </source>
</evidence>
<dbReference type="Proteomes" id="UP000315891">
    <property type="component" value="Chromosome"/>
</dbReference>